<evidence type="ECO:0000256" key="1">
    <source>
        <dbReference type="SAM" id="MobiDB-lite"/>
    </source>
</evidence>
<proteinExistence type="predicted"/>
<organism evidence="2 3">
    <name type="scientific">Sorangium cellulosum</name>
    <name type="common">Polyangium cellulosum</name>
    <dbReference type="NCBI Taxonomy" id="56"/>
    <lineage>
        <taxon>Bacteria</taxon>
        <taxon>Pseudomonadati</taxon>
        <taxon>Myxococcota</taxon>
        <taxon>Polyangia</taxon>
        <taxon>Polyangiales</taxon>
        <taxon>Polyangiaceae</taxon>
        <taxon>Sorangium</taxon>
    </lineage>
</organism>
<dbReference type="Proteomes" id="UP000075515">
    <property type="component" value="Unassembled WGS sequence"/>
</dbReference>
<dbReference type="EMBL" id="JEMC01001881">
    <property type="protein sequence ID" value="KYF92880.1"/>
    <property type="molecule type" value="Genomic_DNA"/>
</dbReference>
<protein>
    <submittedName>
        <fullName evidence="2">Uncharacterized protein</fullName>
    </submittedName>
</protein>
<comment type="caution">
    <text evidence="2">The sequence shown here is derived from an EMBL/GenBank/DDBJ whole genome shotgun (WGS) entry which is preliminary data.</text>
</comment>
<evidence type="ECO:0000313" key="2">
    <source>
        <dbReference type="EMBL" id="KYF92880.1"/>
    </source>
</evidence>
<feature type="compositionally biased region" description="Polar residues" evidence="1">
    <location>
        <begin position="1"/>
        <end position="12"/>
    </location>
</feature>
<name>A0A150SKH9_SORCE</name>
<sequence length="94" mass="9977">MSRRTSPSSEIVSRTGRECTGAPGGGAWAWPVKSTSAWSRRGARSLVSLTLRPGLLPWCTSPWRIFCGSTLGISASAAKAKVALTITVMRSSPR</sequence>
<gene>
    <name evidence="2" type="ORF">BE18_29100</name>
</gene>
<feature type="region of interest" description="Disordered" evidence="1">
    <location>
        <begin position="1"/>
        <end position="26"/>
    </location>
</feature>
<evidence type="ECO:0000313" key="3">
    <source>
        <dbReference type="Proteomes" id="UP000075515"/>
    </source>
</evidence>
<reference evidence="2 3" key="1">
    <citation type="submission" date="2014-02" db="EMBL/GenBank/DDBJ databases">
        <title>The small core and large imbalanced accessory genome model reveals a collaborative survival strategy of Sorangium cellulosum strains in nature.</title>
        <authorList>
            <person name="Han K."/>
            <person name="Peng R."/>
            <person name="Blom J."/>
            <person name="Li Y.-Z."/>
        </authorList>
    </citation>
    <scope>NUCLEOTIDE SEQUENCE [LARGE SCALE GENOMIC DNA]</scope>
    <source>
        <strain evidence="2 3">So0149</strain>
    </source>
</reference>
<accession>A0A150SKH9</accession>
<dbReference type="AlphaFoldDB" id="A0A150SKH9"/>